<dbReference type="AlphaFoldDB" id="A0A1E4SZ87"/>
<feature type="region of interest" description="Disordered" evidence="1">
    <location>
        <begin position="79"/>
        <end position="128"/>
    </location>
</feature>
<accession>A0A1E4SZ87</accession>
<sequence>MYSGPYLQDPYQSYYHPSPPVVHSNNIISPQYVQHQQPQYNQMNDRQYTCLPISGPPPAHTQTPAPATTQSVYQLVDHKSPLPIPIPSHHRQQQQDTASETANSSQMDPHILPPPIFSGPPKSESSKSIPKIIGVTETSSGSSISSISSSPYTPNHGTDGVYGLAAGKPLLVTNKSSSSSLTPSATAIEQGQVPINASFKTPHATGGNSGGVWTRSVDDSASIHRHDGHMSVVPPISRVISGRQVALDATTIKGSHGG</sequence>
<reference evidence="3" key="1">
    <citation type="submission" date="2016-04" db="EMBL/GenBank/DDBJ databases">
        <title>Comparative genomics of biotechnologically important yeasts.</title>
        <authorList>
            <consortium name="DOE Joint Genome Institute"/>
            <person name="Riley R."/>
            <person name="Haridas S."/>
            <person name="Wolfe K.H."/>
            <person name="Lopes M.R."/>
            <person name="Hittinger C.T."/>
            <person name="Goker M."/>
            <person name="Salamov A."/>
            <person name="Wisecaver J."/>
            <person name="Long T.M."/>
            <person name="Aerts A.L."/>
            <person name="Barry K."/>
            <person name="Choi C."/>
            <person name="Clum A."/>
            <person name="Coughlan A.Y."/>
            <person name="Deshpande S."/>
            <person name="Douglass A.P."/>
            <person name="Hanson S.J."/>
            <person name="Klenk H.-P."/>
            <person name="Labutti K."/>
            <person name="Lapidus A."/>
            <person name="Lindquist E."/>
            <person name="Lipzen A."/>
            <person name="Meier-Kolthoff J.P."/>
            <person name="Ohm R.A."/>
            <person name="Otillar R.P."/>
            <person name="Pangilinan J."/>
            <person name="Peng Y."/>
            <person name="Rokas A."/>
            <person name="Rosa C.A."/>
            <person name="Scheuner C."/>
            <person name="Sibirny A.A."/>
            <person name="Slot J.C."/>
            <person name="Stielow J.B."/>
            <person name="Sun H."/>
            <person name="Kurtzman C.P."/>
            <person name="Blackwell M."/>
            <person name="Grigoriev I.V."/>
            <person name="Jeffries T.W."/>
        </authorList>
    </citation>
    <scope>NUCLEOTIDE SEQUENCE [LARGE SCALE GENOMIC DNA]</scope>
    <source>
        <strain evidence="3">NRRL YB-2248</strain>
    </source>
</reference>
<keyword evidence="3" id="KW-1185">Reference proteome</keyword>
<protein>
    <submittedName>
        <fullName evidence="2">Uncharacterized protein</fullName>
    </submittedName>
</protein>
<feature type="compositionally biased region" description="Low complexity" evidence="1">
    <location>
        <begin position="119"/>
        <end position="128"/>
    </location>
</feature>
<name>A0A1E4SZ87_9ASCO</name>
<feature type="compositionally biased region" description="Polar residues" evidence="1">
    <location>
        <begin position="94"/>
        <end position="107"/>
    </location>
</feature>
<evidence type="ECO:0000313" key="2">
    <source>
        <dbReference type="EMBL" id="ODV84809.1"/>
    </source>
</evidence>
<evidence type="ECO:0000256" key="1">
    <source>
        <dbReference type="SAM" id="MobiDB-lite"/>
    </source>
</evidence>
<dbReference type="EMBL" id="KV453855">
    <property type="protein sequence ID" value="ODV84809.1"/>
    <property type="molecule type" value="Genomic_DNA"/>
</dbReference>
<proteinExistence type="predicted"/>
<organism evidence="2 3">
    <name type="scientific">[Candida] arabinofermentans NRRL YB-2248</name>
    <dbReference type="NCBI Taxonomy" id="983967"/>
    <lineage>
        <taxon>Eukaryota</taxon>
        <taxon>Fungi</taxon>
        <taxon>Dikarya</taxon>
        <taxon>Ascomycota</taxon>
        <taxon>Saccharomycotina</taxon>
        <taxon>Pichiomycetes</taxon>
        <taxon>Pichiales</taxon>
        <taxon>Pichiaceae</taxon>
        <taxon>Ogataea</taxon>
        <taxon>Ogataea/Candida clade</taxon>
    </lineage>
</organism>
<evidence type="ECO:0000313" key="3">
    <source>
        <dbReference type="Proteomes" id="UP000094801"/>
    </source>
</evidence>
<dbReference type="Proteomes" id="UP000094801">
    <property type="component" value="Unassembled WGS sequence"/>
</dbReference>
<gene>
    <name evidence="2" type="ORF">CANARDRAFT_28948</name>
</gene>